<evidence type="ECO:0000256" key="1">
    <source>
        <dbReference type="ARBA" id="ARBA00001971"/>
    </source>
</evidence>
<protein>
    <recommendedName>
        <fullName evidence="13">Cytochrome P450</fullName>
    </recommendedName>
</protein>
<dbReference type="PRINTS" id="PR00465">
    <property type="entry name" value="EP450IV"/>
</dbReference>
<name>A0ABD6ELI1_9BILA</name>
<keyword evidence="4 9" id="KW-0349">Heme</keyword>
<sequence length="98" mass="11502">TWSLHHDPETWGTDAEIFRPERFGEEKATERNRSWTPFGVGPRQCIGMRFALLEAKTVVCHMLRRFRIHRLPGHELCLRLREMGTVWPDSARAVFEAI</sequence>
<comment type="caution">
    <text evidence="11">The sequence shown here is derived from an EMBL/GenBank/DDBJ whole genome shotgun (WGS) entry which is preliminary data.</text>
</comment>
<dbReference type="GO" id="GO:0005789">
    <property type="term" value="C:endoplasmic reticulum membrane"/>
    <property type="evidence" value="ECO:0007669"/>
    <property type="project" value="UniProtKB-SubCell"/>
</dbReference>
<keyword evidence="5 9" id="KW-0479">Metal-binding</keyword>
<dbReference type="GO" id="GO:0004497">
    <property type="term" value="F:monooxygenase activity"/>
    <property type="evidence" value="ECO:0007669"/>
    <property type="project" value="UniProtKB-KW"/>
</dbReference>
<dbReference type="PROSITE" id="PS00086">
    <property type="entry name" value="CYTOCHROME_P450"/>
    <property type="match status" value="1"/>
</dbReference>
<dbReference type="EMBL" id="JBGFUD010005089">
    <property type="protein sequence ID" value="MFH4980116.1"/>
    <property type="molecule type" value="Genomic_DNA"/>
</dbReference>
<accession>A0ABD6ELI1</accession>
<comment type="cofactor">
    <cofactor evidence="1 9">
        <name>heme</name>
        <dbReference type="ChEBI" id="CHEBI:30413"/>
    </cofactor>
</comment>
<dbReference type="AlphaFoldDB" id="A0ABD6ELI1"/>
<evidence type="ECO:0000256" key="10">
    <source>
        <dbReference type="RuleBase" id="RU000461"/>
    </source>
</evidence>
<evidence type="ECO:0000313" key="12">
    <source>
        <dbReference type="Proteomes" id="UP001608902"/>
    </source>
</evidence>
<evidence type="ECO:0000256" key="5">
    <source>
        <dbReference type="ARBA" id="ARBA00022723"/>
    </source>
</evidence>
<organism evidence="11 12">
    <name type="scientific">Gnathostoma spinigerum</name>
    <dbReference type="NCBI Taxonomy" id="75299"/>
    <lineage>
        <taxon>Eukaryota</taxon>
        <taxon>Metazoa</taxon>
        <taxon>Ecdysozoa</taxon>
        <taxon>Nematoda</taxon>
        <taxon>Chromadorea</taxon>
        <taxon>Rhabditida</taxon>
        <taxon>Spirurina</taxon>
        <taxon>Gnathostomatomorpha</taxon>
        <taxon>Gnathostomatoidea</taxon>
        <taxon>Gnathostomatidae</taxon>
        <taxon>Gnathostoma</taxon>
    </lineage>
</organism>
<comment type="function">
    <text evidence="2">May be involved in the metabolism of insect hormones and in the breakdown of synthetic insecticides.</text>
</comment>
<dbReference type="Gene3D" id="1.10.630.10">
    <property type="entry name" value="Cytochrome P450"/>
    <property type="match status" value="1"/>
</dbReference>
<evidence type="ECO:0000256" key="2">
    <source>
        <dbReference type="ARBA" id="ARBA00003690"/>
    </source>
</evidence>
<keyword evidence="12" id="KW-1185">Reference proteome</keyword>
<dbReference type="InterPro" id="IPR017972">
    <property type="entry name" value="Cyt_P450_CS"/>
</dbReference>
<keyword evidence="8 10" id="KW-0503">Monooxygenase</keyword>
<comment type="similarity">
    <text evidence="3 10">Belongs to the cytochrome P450 family.</text>
</comment>
<dbReference type="Pfam" id="PF00067">
    <property type="entry name" value="p450"/>
    <property type="match status" value="1"/>
</dbReference>
<evidence type="ECO:0000256" key="3">
    <source>
        <dbReference type="ARBA" id="ARBA00010617"/>
    </source>
</evidence>
<dbReference type="InterPro" id="IPR050476">
    <property type="entry name" value="Insect_CytP450_Detox"/>
</dbReference>
<evidence type="ECO:0000256" key="4">
    <source>
        <dbReference type="ARBA" id="ARBA00022617"/>
    </source>
</evidence>
<dbReference type="PANTHER" id="PTHR24292:SF102">
    <property type="entry name" value="CYTOCHROME P450 FAMILY-RELATED"/>
    <property type="match status" value="1"/>
</dbReference>
<keyword evidence="7 9" id="KW-0408">Iron</keyword>
<dbReference type="GO" id="GO:0046872">
    <property type="term" value="F:metal ion binding"/>
    <property type="evidence" value="ECO:0007669"/>
    <property type="project" value="UniProtKB-KW"/>
</dbReference>
<evidence type="ECO:0000256" key="9">
    <source>
        <dbReference type="PIRSR" id="PIRSR602403-1"/>
    </source>
</evidence>
<evidence type="ECO:0000256" key="7">
    <source>
        <dbReference type="ARBA" id="ARBA00023004"/>
    </source>
</evidence>
<dbReference type="InterPro" id="IPR036396">
    <property type="entry name" value="Cyt_P450_sf"/>
</dbReference>
<dbReference type="SUPFAM" id="SSF48264">
    <property type="entry name" value="Cytochrome P450"/>
    <property type="match status" value="1"/>
</dbReference>
<reference evidence="11 12" key="1">
    <citation type="submission" date="2024-08" db="EMBL/GenBank/DDBJ databases">
        <title>Gnathostoma spinigerum genome.</title>
        <authorList>
            <person name="Gonzalez-Bertolin B."/>
            <person name="Monzon S."/>
            <person name="Zaballos A."/>
            <person name="Jimenez P."/>
            <person name="Dekumyoy P."/>
            <person name="Varona S."/>
            <person name="Cuesta I."/>
            <person name="Sumanam S."/>
            <person name="Adisakwattana P."/>
            <person name="Gasser R.B."/>
            <person name="Hernandez-Gonzalez A."/>
            <person name="Young N.D."/>
            <person name="Perteguer M.J."/>
        </authorList>
    </citation>
    <scope>NUCLEOTIDE SEQUENCE [LARGE SCALE GENOMIC DNA]</scope>
    <source>
        <strain evidence="11">AL3</strain>
        <tissue evidence="11">Liver</tissue>
    </source>
</reference>
<keyword evidence="6 10" id="KW-0560">Oxidoreductase</keyword>
<evidence type="ECO:0000256" key="6">
    <source>
        <dbReference type="ARBA" id="ARBA00023002"/>
    </source>
</evidence>
<evidence type="ECO:0008006" key="13">
    <source>
        <dbReference type="Google" id="ProtNLM"/>
    </source>
</evidence>
<proteinExistence type="inferred from homology"/>
<feature type="non-terminal residue" evidence="11">
    <location>
        <position position="1"/>
    </location>
</feature>
<gene>
    <name evidence="11" type="ORF">AB6A40_006825</name>
</gene>
<dbReference type="Proteomes" id="UP001608902">
    <property type="component" value="Unassembled WGS sequence"/>
</dbReference>
<dbReference type="InterPro" id="IPR002403">
    <property type="entry name" value="Cyt_P450_E_grp-IV"/>
</dbReference>
<evidence type="ECO:0000313" key="11">
    <source>
        <dbReference type="EMBL" id="MFH4980116.1"/>
    </source>
</evidence>
<evidence type="ECO:0000256" key="8">
    <source>
        <dbReference type="ARBA" id="ARBA00023033"/>
    </source>
</evidence>
<dbReference type="InterPro" id="IPR001128">
    <property type="entry name" value="Cyt_P450"/>
</dbReference>
<feature type="binding site" description="axial binding residue" evidence="9">
    <location>
        <position position="45"/>
    </location>
    <ligand>
        <name>heme</name>
        <dbReference type="ChEBI" id="CHEBI:30413"/>
    </ligand>
    <ligandPart>
        <name>Fe</name>
        <dbReference type="ChEBI" id="CHEBI:18248"/>
    </ligandPart>
</feature>
<dbReference type="PANTHER" id="PTHR24292">
    <property type="entry name" value="CYTOCHROME P450"/>
    <property type="match status" value="1"/>
</dbReference>